<gene>
    <name evidence="2" type="ORF">LIER_01007</name>
</gene>
<comment type="caution">
    <text evidence="2">The sequence shown here is derived from an EMBL/GenBank/DDBJ whole genome shotgun (WGS) entry which is preliminary data.</text>
</comment>
<evidence type="ECO:0000256" key="1">
    <source>
        <dbReference type="SAM" id="MobiDB-lite"/>
    </source>
</evidence>
<evidence type="ECO:0000313" key="3">
    <source>
        <dbReference type="Proteomes" id="UP001454036"/>
    </source>
</evidence>
<feature type="region of interest" description="Disordered" evidence="1">
    <location>
        <begin position="1"/>
        <end position="57"/>
    </location>
</feature>
<feature type="compositionally biased region" description="Basic and acidic residues" evidence="1">
    <location>
        <begin position="104"/>
        <end position="113"/>
    </location>
</feature>
<keyword evidence="3" id="KW-1185">Reference proteome</keyword>
<evidence type="ECO:0000313" key="2">
    <source>
        <dbReference type="EMBL" id="GAA0139472.1"/>
    </source>
</evidence>
<dbReference type="Proteomes" id="UP001454036">
    <property type="component" value="Unassembled WGS sequence"/>
</dbReference>
<reference evidence="2 3" key="1">
    <citation type="submission" date="2024-01" db="EMBL/GenBank/DDBJ databases">
        <title>The complete chloroplast genome sequence of Lithospermum erythrorhizon: insights into the phylogenetic relationship among Boraginaceae species and the maternal lineages of purple gromwells.</title>
        <authorList>
            <person name="Okada T."/>
            <person name="Watanabe K."/>
        </authorList>
    </citation>
    <scope>NUCLEOTIDE SEQUENCE [LARGE SCALE GENOMIC DNA]</scope>
</reference>
<dbReference type="AlphaFoldDB" id="A0AAV3NKM1"/>
<feature type="region of interest" description="Disordered" evidence="1">
    <location>
        <begin position="100"/>
        <end position="127"/>
    </location>
</feature>
<feature type="compositionally biased region" description="Basic and acidic residues" evidence="1">
    <location>
        <begin position="7"/>
        <end position="20"/>
    </location>
</feature>
<accession>A0AAV3NKM1</accession>
<organism evidence="2 3">
    <name type="scientific">Lithospermum erythrorhizon</name>
    <name type="common">Purple gromwell</name>
    <name type="synonym">Lithospermum officinale var. erythrorhizon</name>
    <dbReference type="NCBI Taxonomy" id="34254"/>
    <lineage>
        <taxon>Eukaryota</taxon>
        <taxon>Viridiplantae</taxon>
        <taxon>Streptophyta</taxon>
        <taxon>Embryophyta</taxon>
        <taxon>Tracheophyta</taxon>
        <taxon>Spermatophyta</taxon>
        <taxon>Magnoliopsida</taxon>
        <taxon>eudicotyledons</taxon>
        <taxon>Gunneridae</taxon>
        <taxon>Pentapetalae</taxon>
        <taxon>asterids</taxon>
        <taxon>lamiids</taxon>
        <taxon>Boraginales</taxon>
        <taxon>Boraginaceae</taxon>
        <taxon>Boraginoideae</taxon>
        <taxon>Lithospermeae</taxon>
        <taxon>Lithospermum</taxon>
    </lineage>
</organism>
<sequence length="127" mass="14366">MSGGRGSTEEPRPKEEERLGQDPGARYGILQGKPSMEQRLLGRQSGGRDSGSPRRAYAKKDIYVVTARARHEIPDLSFSKKYFERIECLMWIHWAQLEVGSSSKKPEEPRDPNECALLVPKESHEKG</sequence>
<proteinExistence type="predicted"/>
<name>A0AAV3NKM1_LITER</name>
<protein>
    <submittedName>
        <fullName evidence="2">Uncharacterized protein</fullName>
    </submittedName>
</protein>
<dbReference type="EMBL" id="BAABME010000092">
    <property type="protein sequence ID" value="GAA0139472.1"/>
    <property type="molecule type" value="Genomic_DNA"/>
</dbReference>